<protein>
    <submittedName>
        <fullName evidence="2">Uncharacterized protein</fullName>
    </submittedName>
</protein>
<dbReference type="RefSeq" id="WP_221422222.1">
    <property type="nucleotide sequence ID" value="NZ_CP081297.1"/>
</dbReference>
<evidence type="ECO:0000256" key="1">
    <source>
        <dbReference type="SAM" id="MobiDB-lite"/>
    </source>
</evidence>
<accession>A0ABX8ZCQ7</accession>
<keyword evidence="3" id="KW-1185">Reference proteome</keyword>
<feature type="region of interest" description="Disordered" evidence="1">
    <location>
        <begin position="38"/>
        <end position="60"/>
    </location>
</feature>
<dbReference type="Proteomes" id="UP000824280">
    <property type="component" value="Chromosome"/>
</dbReference>
<evidence type="ECO:0000313" key="3">
    <source>
        <dbReference type="Proteomes" id="UP000824280"/>
    </source>
</evidence>
<name>A0ABX8ZCQ7_9SPHN</name>
<proteinExistence type="predicted"/>
<organism evidence="2 3">
    <name type="scientific">Qipengyuania psychrotolerans</name>
    <dbReference type="NCBI Taxonomy" id="2867238"/>
    <lineage>
        <taxon>Bacteria</taxon>
        <taxon>Pseudomonadati</taxon>
        <taxon>Pseudomonadota</taxon>
        <taxon>Alphaproteobacteria</taxon>
        <taxon>Sphingomonadales</taxon>
        <taxon>Erythrobacteraceae</taxon>
        <taxon>Qipengyuania</taxon>
    </lineage>
</organism>
<reference evidence="2 3" key="1">
    <citation type="submission" date="2021-08" db="EMBL/GenBank/DDBJ databases">
        <title>Comparative Genomics Analysis of the Genus Qipengyuania Reveals Extensive Genetic Diversity and Metabolic Versatility, Including the Description of Fifteen Novel Species.</title>
        <authorList>
            <person name="Liu Y."/>
        </authorList>
    </citation>
    <scope>NUCLEOTIDE SEQUENCE [LARGE SCALE GENOMIC DNA]</scope>
    <source>
        <strain evidence="2 3">1XM2-8</strain>
    </source>
</reference>
<gene>
    <name evidence="2" type="ORF">K3166_10730</name>
</gene>
<dbReference type="EMBL" id="CP081297">
    <property type="protein sequence ID" value="QZD86679.1"/>
    <property type="molecule type" value="Genomic_DNA"/>
</dbReference>
<sequence length="60" mass="6826">MKRFVIAAFAATLPYGPQRDAFAQFARDKPQNYLEAFIAGQENRRRNGEPVQPAPRRYAG</sequence>
<evidence type="ECO:0000313" key="2">
    <source>
        <dbReference type="EMBL" id="QZD86679.1"/>
    </source>
</evidence>